<dbReference type="Gene3D" id="3.30.70.120">
    <property type="match status" value="1"/>
</dbReference>
<feature type="domain" description="HD/PDEase" evidence="7">
    <location>
        <begin position="25"/>
        <end position="138"/>
    </location>
</feature>
<dbReference type="CDD" id="cd16380">
    <property type="entry name" value="YitT_C"/>
    <property type="match status" value="1"/>
</dbReference>
<organism evidence="8 9">
    <name type="scientific">Mucilaginibacter lutimaris</name>
    <dbReference type="NCBI Taxonomy" id="931629"/>
    <lineage>
        <taxon>Bacteria</taxon>
        <taxon>Pseudomonadati</taxon>
        <taxon>Bacteroidota</taxon>
        <taxon>Sphingobacteriia</taxon>
        <taxon>Sphingobacteriales</taxon>
        <taxon>Sphingobacteriaceae</taxon>
        <taxon>Mucilaginibacter</taxon>
    </lineage>
</organism>
<evidence type="ECO:0000259" key="7">
    <source>
        <dbReference type="SMART" id="SM00471"/>
    </source>
</evidence>
<dbReference type="PANTHER" id="PTHR33545">
    <property type="entry name" value="UPF0750 MEMBRANE PROTEIN YITT-RELATED"/>
    <property type="match status" value="1"/>
</dbReference>
<keyword evidence="5 6" id="KW-0472">Membrane</keyword>
<dbReference type="InterPro" id="IPR003607">
    <property type="entry name" value="HD/PDEase_dom"/>
</dbReference>
<feature type="transmembrane region" description="Helical" evidence="6">
    <location>
        <begin position="308"/>
        <end position="325"/>
    </location>
</feature>
<feature type="transmembrane region" description="Helical" evidence="6">
    <location>
        <begin position="278"/>
        <end position="296"/>
    </location>
</feature>
<dbReference type="InterPro" id="IPR015867">
    <property type="entry name" value="N-reg_PII/ATP_PRibTrfase_C"/>
</dbReference>
<dbReference type="Proteomes" id="UP001597073">
    <property type="component" value="Unassembled WGS sequence"/>
</dbReference>
<evidence type="ECO:0000256" key="5">
    <source>
        <dbReference type="ARBA" id="ARBA00023136"/>
    </source>
</evidence>
<reference evidence="9" key="1">
    <citation type="journal article" date="2019" name="Int. J. Syst. Evol. Microbiol.">
        <title>The Global Catalogue of Microorganisms (GCM) 10K type strain sequencing project: providing services to taxonomists for standard genome sequencing and annotation.</title>
        <authorList>
            <consortium name="The Broad Institute Genomics Platform"/>
            <consortium name="The Broad Institute Genome Sequencing Center for Infectious Disease"/>
            <person name="Wu L."/>
            <person name="Ma J."/>
        </authorList>
    </citation>
    <scope>NUCLEOTIDE SEQUENCE [LARGE SCALE GENOMIC DNA]</scope>
    <source>
        <strain evidence="9">CCUG 60742</strain>
    </source>
</reference>
<dbReference type="InterPro" id="IPR003740">
    <property type="entry name" value="YitT"/>
</dbReference>
<dbReference type="Gene3D" id="1.10.3210.10">
    <property type="entry name" value="Hypothetical protein af1432"/>
    <property type="match status" value="1"/>
</dbReference>
<dbReference type="SUPFAM" id="SSF109604">
    <property type="entry name" value="HD-domain/PDEase-like"/>
    <property type="match status" value="1"/>
</dbReference>
<evidence type="ECO:0000256" key="2">
    <source>
        <dbReference type="ARBA" id="ARBA00022475"/>
    </source>
</evidence>
<sequence>MMDLVESPEGKYILDRLRNELPVQFYYHNINHTIDVYQSAAAIAKQEDISEADNKLLLVAALYHDCGYLKSIDNHKQASCDIAREALPQFGYAPDVIESICTIIMATRLPQQPINLLEQIICDADLDYLGRRDFKTTGDKLLKEMQALGSAAHITEWDKTQITFLQSHQYFTQTALKNREPKKQENLRDLQNQTATAKMSTAPTARSIVTDTLYTIAGILFCGFALKSFLIPNAFFDGGVTGISLLIHELYHFNIAYVIILANIPFIIMGAMQVNKTFAIRTMLAITGLALCLLYVPYPDKVTSDKLLVCIFGGVFMGTGIGLAIRGGCALDGIEVLALYTGKRISFTISEIILGINVVIFLIAALEVSFVTSLYSIITYYTASRMINFVIEGLEEYTGVTIISGQNAAIKEMLVKTLGRGITVYKGERGFLKESFDVHHPVDIVFTVVTRLELRRLKNMVHDIDPKAFIFTSIIKEAAGGVLKRRARH</sequence>
<feature type="transmembrane region" description="Helical" evidence="6">
    <location>
        <begin position="345"/>
        <end position="378"/>
    </location>
</feature>
<keyword evidence="4 6" id="KW-1133">Transmembrane helix</keyword>
<evidence type="ECO:0000313" key="8">
    <source>
        <dbReference type="EMBL" id="MFD0764320.1"/>
    </source>
</evidence>
<dbReference type="InterPro" id="IPR019264">
    <property type="entry name" value="DUF2179"/>
</dbReference>
<keyword evidence="9" id="KW-1185">Reference proteome</keyword>
<dbReference type="SMART" id="SM00471">
    <property type="entry name" value="HDc"/>
    <property type="match status" value="1"/>
</dbReference>
<accession>A0ABW2ZDP7</accession>
<dbReference type="Pfam" id="PF02588">
    <property type="entry name" value="YitT_membrane"/>
    <property type="match status" value="1"/>
</dbReference>
<dbReference type="EMBL" id="JBHTIA010000003">
    <property type="protein sequence ID" value="MFD0764320.1"/>
    <property type="molecule type" value="Genomic_DNA"/>
</dbReference>
<dbReference type="CDD" id="cd00077">
    <property type="entry name" value="HDc"/>
    <property type="match status" value="1"/>
</dbReference>
<comment type="caution">
    <text evidence="8">The sequence shown here is derived from an EMBL/GenBank/DDBJ whole genome shotgun (WGS) entry which is preliminary data.</text>
</comment>
<evidence type="ECO:0000256" key="3">
    <source>
        <dbReference type="ARBA" id="ARBA00022692"/>
    </source>
</evidence>
<dbReference type="InterPro" id="IPR006674">
    <property type="entry name" value="HD_domain"/>
</dbReference>
<evidence type="ECO:0000313" key="9">
    <source>
        <dbReference type="Proteomes" id="UP001597073"/>
    </source>
</evidence>
<dbReference type="InterPro" id="IPR051461">
    <property type="entry name" value="UPF0750_membrane"/>
</dbReference>
<dbReference type="Pfam" id="PF01966">
    <property type="entry name" value="HD"/>
    <property type="match status" value="1"/>
</dbReference>
<protein>
    <submittedName>
        <fullName evidence="8">YitT family protein</fullName>
    </submittedName>
</protein>
<dbReference type="PANTHER" id="PTHR33545:SF3">
    <property type="entry name" value="UPF0750 MEMBRANE PROTEIN YQFU"/>
    <property type="match status" value="1"/>
</dbReference>
<evidence type="ECO:0000256" key="1">
    <source>
        <dbReference type="ARBA" id="ARBA00004651"/>
    </source>
</evidence>
<feature type="transmembrane region" description="Helical" evidence="6">
    <location>
        <begin position="212"/>
        <end position="230"/>
    </location>
</feature>
<evidence type="ECO:0000256" key="6">
    <source>
        <dbReference type="SAM" id="Phobius"/>
    </source>
</evidence>
<evidence type="ECO:0000256" key="4">
    <source>
        <dbReference type="ARBA" id="ARBA00022989"/>
    </source>
</evidence>
<gene>
    <name evidence="8" type="ORF">ACFQZI_05615</name>
</gene>
<feature type="transmembrane region" description="Helical" evidence="6">
    <location>
        <begin position="251"/>
        <end position="272"/>
    </location>
</feature>
<keyword evidence="2" id="KW-1003">Cell membrane</keyword>
<name>A0ABW2ZDP7_9SPHI</name>
<keyword evidence="3 6" id="KW-0812">Transmembrane</keyword>
<dbReference type="RefSeq" id="WP_377139536.1">
    <property type="nucleotide sequence ID" value="NZ_JBHTIA010000003.1"/>
</dbReference>
<proteinExistence type="predicted"/>
<dbReference type="Pfam" id="PF10035">
    <property type="entry name" value="DUF2179"/>
    <property type="match status" value="1"/>
</dbReference>
<comment type="subcellular location">
    <subcellularLocation>
        <location evidence="1">Cell membrane</location>
        <topology evidence="1">Multi-pass membrane protein</topology>
    </subcellularLocation>
</comment>